<organism evidence="1 2">
    <name type="scientific">Araneus ventricosus</name>
    <name type="common">Orbweaver spider</name>
    <name type="synonym">Epeira ventricosa</name>
    <dbReference type="NCBI Taxonomy" id="182803"/>
    <lineage>
        <taxon>Eukaryota</taxon>
        <taxon>Metazoa</taxon>
        <taxon>Ecdysozoa</taxon>
        <taxon>Arthropoda</taxon>
        <taxon>Chelicerata</taxon>
        <taxon>Arachnida</taxon>
        <taxon>Araneae</taxon>
        <taxon>Araneomorphae</taxon>
        <taxon>Entelegynae</taxon>
        <taxon>Araneoidea</taxon>
        <taxon>Araneidae</taxon>
        <taxon>Araneus</taxon>
    </lineage>
</organism>
<name>A0A4Y2GVJ5_ARAVE</name>
<dbReference type="OrthoDB" id="10034054at2759"/>
<reference evidence="1 2" key="1">
    <citation type="journal article" date="2019" name="Sci. Rep.">
        <title>Orb-weaving spider Araneus ventricosus genome elucidates the spidroin gene catalogue.</title>
        <authorList>
            <person name="Kono N."/>
            <person name="Nakamura H."/>
            <person name="Ohtoshi R."/>
            <person name="Moran D.A.P."/>
            <person name="Shinohara A."/>
            <person name="Yoshida Y."/>
            <person name="Fujiwara M."/>
            <person name="Mori M."/>
            <person name="Tomita M."/>
            <person name="Arakawa K."/>
        </authorList>
    </citation>
    <scope>NUCLEOTIDE SEQUENCE [LARGE SCALE GENOMIC DNA]</scope>
</reference>
<dbReference type="EMBL" id="BGPR01001529">
    <property type="protein sequence ID" value="GBM56114.1"/>
    <property type="molecule type" value="Genomic_DNA"/>
</dbReference>
<evidence type="ECO:0000313" key="1">
    <source>
        <dbReference type="EMBL" id="GBM56114.1"/>
    </source>
</evidence>
<proteinExistence type="predicted"/>
<keyword evidence="2" id="KW-1185">Reference proteome</keyword>
<comment type="caution">
    <text evidence="1">The sequence shown here is derived from an EMBL/GenBank/DDBJ whole genome shotgun (WGS) entry which is preliminary data.</text>
</comment>
<dbReference type="Proteomes" id="UP000499080">
    <property type="component" value="Unassembled WGS sequence"/>
</dbReference>
<sequence length="120" mass="13659">MSKKGIDCATGCHRRLCDRLAPNVISLHTIEEWCGKVRGKDSTFEDAPRSGRPIVVNDHDLPKHFKKNNSVTSRYLGSPFKVHHTTILHSLKSIEEKQFSFIRTLSDSTQILLPSGRYIR</sequence>
<protein>
    <submittedName>
        <fullName evidence="1">Uncharacterized protein</fullName>
    </submittedName>
</protein>
<dbReference type="AlphaFoldDB" id="A0A4Y2GVJ5"/>
<accession>A0A4Y2GVJ5</accession>
<gene>
    <name evidence="1" type="ORF">AVEN_6764_1</name>
</gene>
<evidence type="ECO:0000313" key="2">
    <source>
        <dbReference type="Proteomes" id="UP000499080"/>
    </source>
</evidence>